<reference evidence="2 3" key="1">
    <citation type="submission" date="2020-04" db="EMBL/GenBank/DDBJ databases">
        <title>Plant Genome Project.</title>
        <authorList>
            <person name="Zhang R.-G."/>
        </authorList>
    </citation>
    <scope>NUCLEOTIDE SEQUENCE [LARGE SCALE GENOMIC DNA]</scope>
    <source>
        <strain evidence="2">YNK0</strain>
        <tissue evidence="2">Leaf</tissue>
    </source>
</reference>
<protein>
    <recommendedName>
        <fullName evidence="1">Glycosyl transferase CAP10 domain-containing protein</fullName>
    </recommendedName>
</protein>
<proteinExistence type="predicted"/>
<feature type="domain" description="Glycosyl transferase CAP10" evidence="1">
    <location>
        <begin position="284"/>
        <end position="553"/>
    </location>
</feature>
<dbReference type="PANTHER" id="PTHR12203">
    <property type="entry name" value="KDEL LYS-ASP-GLU-LEU CONTAINING - RELATED"/>
    <property type="match status" value="1"/>
</dbReference>
<sequence length="631" mass="73482">MEGMSSKLNQALSSSDIAPHARCVVDPLVSHLCFVDDLFVFLQADERSASNLLLLLNEFSLLSGLCCSYSNPEAAELKEYEREHAEPSKFLRQWIWTLWAFYRENMAAIKKETCKNNSALRHPPLHRHLYVCSLDRLFGDYHTLEIFFPWSVLQSIFPGISLQNAMITFKRPIKRAEIPLKCSPGKQTKTCPENYPTAFETEDHDPSSIRVCPDYFRWIHEDLRPWKESGISRDMVERARRTANFRLVIVKGKAYIESYRKAFQTRDVFTLWGILQLLRRYPGRLPELDLMFDCVDWPVILSRDYQGSKAPGPPPLFRYCGDDSSLDIVFPDWSFWGWSDINIKPWESLVMELKEGNKRTKWVEREPHAYWKGNPAVAATRQDLLKCNVSDKQDWNARVYAQDWIRESQQGYKQSNLASQCTHRYKIYIEGSAWSVSEKYILACDSVTLLVKPRYYDFFTRSLLPQHHYWPIRDDDKCRSIKFAVDWGNNHKQEVTLSFSPSLLIYSENLSKTQAQAIGKAASNFIQEDLKMDYVYDYMFHLLIEYAKLLKFKPTIPQNAVELCSEKMACPADGLEKKFMMESMVMSPKDTGPCSMPPPYDPASLQAFLDRKSNLTKQVEMWEKKSWENSK</sequence>
<comment type="caution">
    <text evidence="2">The sequence shown here is derived from an EMBL/GenBank/DDBJ whole genome shotgun (WGS) entry which is preliminary data.</text>
</comment>
<dbReference type="InterPro" id="IPR051091">
    <property type="entry name" value="O-Glucosyltr/Glycosyltrsf_90"/>
</dbReference>
<dbReference type="OrthoDB" id="202415at2759"/>
<accession>A0A834YI99</accession>
<dbReference type="PANTHER" id="PTHR12203:SF99">
    <property type="entry name" value="OS04G0534100 PROTEIN"/>
    <property type="match status" value="1"/>
</dbReference>
<gene>
    <name evidence="2" type="ORF">HHK36_028920</name>
</gene>
<evidence type="ECO:0000259" key="1">
    <source>
        <dbReference type="SMART" id="SM00672"/>
    </source>
</evidence>
<name>A0A834YI99_TETSI</name>
<evidence type="ECO:0000313" key="2">
    <source>
        <dbReference type="EMBL" id="KAF8379485.1"/>
    </source>
</evidence>
<dbReference type="InterPro" id="IPR006598">
    <property type="entry name" value="CAP10"/>
</dbReference>
<keyword evidence="3" id="KW-1185">Reference proteome</keyword>
<dbReference type="OMA" id="SFQTRDT"/>
<dbReference type="AlphaFoldDB" id="A0A834YI99"/>
<dbReference type="SMART" id="SM00672">
    <property type="entry name" value="CAP10"/>
    <property type="match status" value="1"/>
</dbReference>
<organism evidence="2 3">
    <name type="scientific">Tetracentron sinense</name>
    <name type="common">Spur-leaf</name>
    <dbReference type="NCBI Taxonomy" id="13715"/>
    <lineage>
        <taxon>Eukaryota</taxon>
        <taxon>Viridiplantae</taxon>
        <taxon>Streptophyta</taxon>
        <taxon>Embryophyta</taxon>
        <taxon>Tracheophyta</taxon>
        <taxon>Spermatophyta</taxon>
        <taxon>Magnoliopsida</taxon>
        <taxon>Trochodendrales</taxon>
        <taxon>Trochodendraceae</taxon>
        <taxon>Tetracentron</taxon>
    </lineage>
</organism>
<evidence type="ECO:0000313" key="3">
    <source>
        <dbReference type="Proteomes" id="UP000655225"/>
    </source>
</evidence>
<dbReference type="Pfam" id="PF05686">
    <property type="entry name" value="Glyco_transf_90"/>
    <property type="match status" value="2"/>
</dbReference>
<dbReference type="Proteomes" id="UP000655225">
    <property type="component" value="Unassembled WGS sequence"/>
</dbReference>
<dbReference type="EMBL" id="JABCRI010000022">
    <property type="protein sequence ID" value="KAF8379485.1"/>
    <property type="molecule type" value="Genomic_DNA"/>
</dbReference>